<feature type="compositionally biased region" description="Polar residues" evidence="1">
    <location>
        <begin position="162"/>
        <end position="174"/>
    </location>
</feature>
<reference evidence="2 3" key="1">
    <citation type="journal article" date="2018" name="PLoS ONE">
        <title>The draft genome of Kipferlia bialata reveals reductive genome evolution in fornicate parasites.</title>
        <authorList>
            <person name="Tanifuji G."/>
            <person name="Takabayashi S."/>
            <person name="Kume K."/>
            <person name="Takagi M."/>
            <person name="Nakayama T."/>
            <person name="Kamikawa R."/>
            <person name="Inagaki Y."/>
            <person name="Hashimoto T."/>
        </authorList>
    </citation>
    <scope>NUCLEOTIDE SEQUENCE [LARGE SCALE GENOMIC DNA]</scope>
    <source>
        <strain evidence="2">NY0173</strain>
    </source>
</reference>
<organism evidence="2 3">
    <name type="scientific">Kipferlia bialata</name>
    <dbReference type="NCBI Taxonomy" id="797122"/>
    <lineage>
        <taxon>Eukaryota</taxon>
        <taxon>Metamonada</taxon>
        <taxon>Carpediemonas-like organisms</taxon>
        <taxon>Kipferlia</taxon>
    </lineage>
</organism>
<proteinExistence type="predicted"/>
<keyword evidence="3" id="KW-1185">Reference proteome</keyword>
<evidence type="ECO:0000256" key="1">
    <source>
        <dbReference type="SAM" id="MobiDB-lite"/>
    </source>
</evidence>
<gene>
    <name evidence="2" type="ORF">KIPB_011523</name>
</gene>
<evidence type="ECO:0000313" key="3">
    <source>
        <dbReference type="Proteomes" id="UP000265618"/>
    </source>
</evidence>
<evidence type="ECO:0000313" key="2">
    <source>
        <dbReference type="EMBL" id="GIQ89124.1"/>
    </source>
</evidence>
<name>A0A9K3D514_9EUKA</name>
<feature type="non-terminal residue" evidence="2">
    <location>
        <position position="1"/>
    </location>
</feature>
<comment type="caution">
    <text evidence="2">The sequence shown here is derived from an EMBL/GenBank/DDBJ whole genome shotgun (WGS) entry which is preliminary data.</text>
</comment>
<protein>
    <submittedName>
        <fullName evidence="2">Uncharacterized protein</fullName>
    </submittedName>
</protein>
<accession>A0A9K3D514</accession>
<feature type="compositionally biased region" description="Basic and acidic residues" evidence="1">
    <location>
        <begin position="95"/>
        <end position="107"/>
    </location>
</feature>
<feature type="region of interest" description="Disordered" evidence="1">
    <location>
        <begin position="144"/>
        <end position="176"/>
    </location>
</feature>
<feature type="region of interest" description="Disordered" evidence="1">
    <location>
        <begin position="76"/>
        <end position="109"/>
    </location>
</feature>
<dbReference type="Proteomes" id="UP000265618">
    <property type="component" value="Unassembled WGS sequence"/>
</dbReference>
<dbReference type="AlphaFoldDB" id="A0A9K3D514"/>
<dbReference type="EMBL" id="BDIP01004713">
    <property type="protein sequence ID" value="GIQ89124.1"/>
    <property type="molecule type" value="Genomic_DNA"/>
</dbReference>
<sequence length="217" mass="23353">EFCTLVRDRYIGEVGEGDELRLVAASPPPRSEDTYAPYVAWYKMAEGEGTPGYRRGKELMEGMLTELGIQIEEGDESCCAGGDVGGTPRVSGGRESGEGERDGERPKTGCVCPPVEYHPHPIPHTHAPSLRVPLQRPRAVRSSARGIMPNPVPNPNSPNSPHSTDSGTCPSPSALSLGVAERESVKREIKVKLGVCVKAEAQLQQGVDFLKEAVRLL</sequence>